<keyword evidence="6" id="KW-0413">Isomerase</keyword>
<evidence type="ECO:0000256" key="7">
    <source>
        <dbReference type="ARBA" id="ARBA00031378"/>
    </source>
</evidence>
<dbReference type="InterPro" id="IPR013780">
    <property type="entry name" value="Glyco_hydro_b"/>
</dbReference>
<proteinExistence type="inferred from homology"/>
<organism evidence="9 10">
    <name type="scientific">Luteipulveratus mongoliensis</name>
    <dbReference type="NCBI Taxonomy" id="571913"/>
    <lineage>
        <taxon>Bacteria</taxon>
        <taxon>Bacillati</taxon>
        <taxon>Actinomycetota</taxon>
        <taxon>Actinomycetes</taxon>
        <taxon>Micrococcales</taxon>
        <taxon>Dermacoccaceae</taxon>
        <taxon>Luteipulveratus</taxon>
    </lineage>
</organism>
<dbReference type="SUPFAM" id="SSF51445">
    <property type="entry name" value="(Trans)glycosidases"/>
    <property type="match status" value="1"/>
</dbReference>
<dbReference type="Proteomes" id="UP000066480">
    <property type="component" value="Chromosome"/>
</dbReference>
<comment type="catalytic activity">
    <reaction evidence="1">
        <text>D-maltose = alpha,alpha-trehalose</text>
        <dbReference type="Rhea" id="RHEA:15145"/>
        <dbReference type="ChEBI" id="CHEBI:16551"/>
        <dbReference type="ChEBI" id="CHEBI:17306"/>
        <dbReference type="EC" id="5.4.99.16"/>
    </reaction>
</comment>
<keyword evidence="10" id="KW-1185">Reference proteome</keyword>
<dbReference type="InterPro" id="IPR017853">
    <property type="entry name" value="GH"/>
</dbReference>
<evidence type="ECO:0000256" key="2">
    <source>
        <dbReference type="ARBA" id="ARBA00005496"/>
    </source>
</evidence>
<evidence type="ECO:0000256" key="6">
    <source>
        <dbReference type="ARBA" id="ARBA00023235"/>
    </source>
</evidence>
<evidence type="ECO:0000259" key="8">
    <source>
        <dbReference type="SMART" id="SM00642"/>
    </source>
</evidence>
<dbReference type="EC" id="5.4.99.16" evidence="3"/>
<dbReference type="GO" id="GO:0047471">
    <property type="term" value="F:maltose alpha-D-glucosyltransferase activity"/>
    <property type="evidence" value="ECO:0007669"/>
    <property type="project" value="UniProtKB-EC"/>
</dbReference>
<dbReference type="InterPro" id="IPR045857">
    <property type="entry name" value="O16G_dom_2"/>
</dbReference>
<dbReference type="InterPro" id="IPR032091">
    <property type="entry name" value="Malt_amylase-like_C"/>
</dbReference>
<dbReference type="GO" id="GO:0005975">
    <property type="term" value="P:carbohydrate metabolic process"/>
    <property type="evidence" value="ECO:0007669"/>
    <property type="project" value="InterPro"/>
</dbReference>
<evidence type="ECO:0000256" key="3">
    <source>
        <dbReference type="ARBA" id="ARBA00012619"/>
    </source>
</evidence>
<keyword evidence="5" id="KW-0106">Calcium</keyword>
<dbReference type="Pfam" id="PF16657">
    <property type="entry name" value="Malt_amylase_C"/>
    <property type="match status" value="1"/>
</dbReference>
<dbReference type="InterPro" id="IPR006047">
    <property type="entry name" value="GH13_cat_dom"/>
</dbReference>
<dbReference type="STRING" id="571913.VV02_19260"/>
<dbReference type="AlphaFoldDB" id="A0A0K1JQW0"/>
<dbReference type="PATRIC" id="fig|571913.6.peg.3900"/>
<feature type="domain" description="Glycosyl hydrolase family 13 catalytic" evidence="8">
    <location>
        <begin position="25"/>
        <end position="425"/>
    </location>
</feature>
<dbReference type="RefSeq" id="WP_052597269.1">
    <property type="nucleotide sequence ID" value="NZ_CP011112.1"/>
</dbReference>
<evidence type="ECO:0000256" key="1">
    <source>
        <dbReference type="ARBA" id="ARBA00001595"/>
    </source>
</evidence>
<dbReference type="SUPFAM" id="SSF51011">
    <property type="entry name" value="Glycosyl hydrolase domain"/>
    <property type="match status" value="1"/>
</dbReference>
<protein>
    <recommendedName>
        <fullName evidence="3">maltose alpha-D-glucosyltransferase</fullName>
        <ecNumber evidence="3">5.4.99.16</ecNumber>
    </recommendedName>
    <alternativeName>
        <fullName evidence="7">Maltose alpha-D-glucosyltransferase</fullName>
    </alternativeName>
</protein>
<dbReference type="GO" id="GO:0046872">
    <property type="term" value="F:metal ion binding"/>
    <property type="evidence" value="ECO:0007669"/>
    <property type="project" value="UniProtKB-KW"/>
</dbReference>
<dbReference type="Pfam" id="PF00128">
    <property type="entry name" value="Alpha-amylase"/>
    <property type="match status" value="2"/>
</dbReference>
<dbReference type="InterPro" id="IPR012810">
    <property type="entry name" value="TreS/a-amylase_N"/>
</dbReference>
<sequence length="585" mass="65900">MQGLNLQQPGLKHDPHWFRKAVFYEVLVRGFGDSTGSGSGDFSGLMARLDYLQWLGIDCLWLPPFYASPLRDGGYDIADYTAVLPEFGTLPEFTELVTQAHARGIRIITDLVMNHTSDQHPWFQASRSDPDGHYGDFYVWSDTDDRYPDARIIFIDTEVSNWTFDPVRRQFFWHRFFGHQPDLNFENPAVQEAMFDVMRFWLDMGIDGFRLDAVPYLFEEDGHNGENHPRTHEFLAELRAKVDAEYPGRILLAEANQLPHEVVDYFGTEESPECHMCFHFPVMPRLYYALREEKAASIIDVLAETPAIPAGTQWGTFLRNHDELTLEMVAPEERAAMYGWYAPDPRMRANIGIRRRLAPLLDNSRAEVELAHALLLSLPGSPCLYYGDEIGMGDNIWLDDRDAVRTPMQWSPDRNAGFSTADPGKLYLPVVSSLVYHYNNVNVEAQMASSSSLLHWVRGMLAVRARYAVFGLGDFAVCEADNESILAFTRSVPDSEATDQGVLTRDVLCVNNLSSRPQAAKIRLDPRFADAKIRDLFGGSGFGRIGPDGELDLTLGSRDFFWLALDHVGEDAAAPSGRSPAQADG</sequence>
<dbReference type="PANTHER" id="PTHR10357:SF219">
    <property type="entry name" value="MALTOSE ALPHA-D-GLUCOSYLTRANSFERASE"/>
    <property type="match status" value="1"/>
</dbReference>
<keyword evidence="4" id="KW-0479">Metal-binding</keyword>
<gene>
    <name evidence="9" type="ORF">VV02_19260</name>
</gene>
<dbReference type="SMART" id="SM00642">
    <property type="entry name" value="Aamy"/>
    <property type="match status" value="1"/>
</dbReference>
<evidence type="ECO:0000313" key="10">
    <source>
        <dbReference type="Proteomes" id="UP000066480"/>
    </source>
</evidence>
<dbReference type="OrthoDB" id="9043248at2"/>
<dbReference type="NCBIfam" id="TIGR02456">
    <property type="entry name" value="treS_nterm"/>
    <property type="match status" value="1"/>
</dbReference>
<name>A0A0K1JQW0_9MICO</name>
<reference evidence="9 10" key="1">
    <citation type="submission" date="2015-03" db="EMBL/GenBank/DDBJ databases">
        <title>Luteipulveratus halotolerans sp. nov., a novel actinobacterium (Dermacoccaceae) from Sarawak, Malaysia.</title>
        <authorList>
            <person name="Juboi H."/>
            <person name="Basik A."/>
            <person name="Shamsul S.S."/>
            <person name="Arnold P."/>
            <person name="Schmitt E.K."/>
            <person name="Sanglier J.-J."/>
            <person name="Yeo T."/>
        </authorList>
    </citation>
    <scope>NUCLEOTIDE SEQUENCE [LARGE SCALE GENOMIC DNA]</scope>
    <source>
        <strain evidence="9 10">MN07-A0370</strain>
    </source>
</reference>
<dbReference type="PANTHER" id="PTHR10357">
    <property type="entry name" value="ALPHA-AMYLASE FAMILY MEMBER"/>
    <property type="match status" value="1"/>
</dbReference>
<comment type="similarity">
    <text evidence="2">Belongs to the glycosyl hydrolase 13 family. TreS subfamily.</text>
</comment>
<evidence type="ECO:0000256" key="5">
    <source>
        <dbReference type="ARBA" id="ARBA00022837"/>
    </source>
</evidence>
<evidence type="ECO:0000256" key="4">
    <source>
        <dbReference type="ARBA" id="ARBA00022723"/>
    </source>
</evidence>
<dbReference type="Gene3D" id="3.90.400.10">
    <property type="entry name" value="Oligo-1,6-glucosidase, Domain 2"/>
    <property type="match status" value="1"/>
</dbReference>
<dbReference type="Gene3D" id="3.20.20.80">
    <property type="entry name" value="Glycosidases"/>
    <property type="match status" value="1"/>
</dbReference>
<evidence type="ECO:0000313" key="9">
    <source>
        <dbReference type="EMBL" id="AKU19109.1"/>
    </source>
</evidence>
<dbReference type="Gene3D" id="2.60.40.1180">
    <property type="entry name" value="Golgi alpha-mannosidase II"/>
    <property type="match status" value="1"/>
</dbReference>
<dbReference type="CDD" id="cd11334">
    <property type="entry name" value="AmyAc_TreS"/>
    <property type="match status" value="1"/>
</dbReference>
<dbReference type="KEGG" id="lmoi:VV02_19260"/>
<accession>A0A0K1JQW0</accession>
<dbReference type="EMBL" id="CP011112">
    <property type="protein sequence ID" value="AKU19109.1"/>
    <property type="molecule type" value="Genomic_DNA"/>
</dbReference>
<dbReference type="FunFam" id="3.20.20.80:FF:000055">
    <property type="entry name" value="Trehalose synthase"/>
    <property type="match status" value="1"/>
</dbReference>